<sequence>MQECRRGSQQAEAQESQRGSQQAEVQESRRGSQQVEVQESRRGSQQAEVQESRRGSQQAEVEVSQRGSQQVEVQESRRGSQQAEAQESQKGSQQAEVQESRRGSQQVEVPESQKECQEEWVPYSRQDSLRQAAPYLHQSPQQAETLESQQGSKFDTEQDSQQDSQLRPDFPYSNMLWSTLGGEVLQPSKSESKSTLGSQSSIYVEAEDQALQTYSIITLEDGIWINRKTGRLLTSHHQQTSVTSFHPVNGTALEGYGDAVGESKPPQSDEEQPRGKSGQESQHGSQSAQSYAPSITNAQCHGELKCTEDSVKDVEKVLNNSHMSENTLLSLQSSLTYAEVEYDSLKIYSNVAMPAGSWVNIKTGKLLASQNQQTDESSFNKLEEDGQAVHHSSSLLEKSQHDLTDK</sequence>
<feature type="compositionally biased region" description="Polar residues" evidence="1">
    <location>
        <begin position="138"/>
        <end position="165"/>
    </location>
</feature>
<keyword evidence="3" id="KW-1185">Reference proteome</keyword>
<evidence type="ECO:0000256" key="1">
    <source>
        <dbReference type="SAM" id="MobiDB-lite"/>
    </source>
</evidence>
<comment type="caution">
    <text evidence="2">The sequence shown here is derived from an EMBL/GenBank/DDBJ whole genome shotgun (WGS) entry which is preliminary data.</text>
</comment>
<feature type="compositionally biased region" description="Polar residues" evidence="1">
    <location>
        <begin position="369"/>
        <end position="380"/>
    </location>
</feature>
<dbReference type="Proteomes" id="UP000826234">
    <property type="component" value="Unassembled WGS sequence"/>
</dbReference>
<proteinExistence type="predicted"/>
<organism evidence="2 3">
    <name type="scientific">Phrynosoma platyrhinos</name>
    <name type="common">Desert horned lizard</name>
    <dbReference type="NCBI Taxonomy" id="52577"/>
    <lineage>
        <taxon>Eukaryota</taxon>
        <taxon>Metazoa</taxon>
        <taxon>Chordata</taxon>
        <taxon>Craniata</taxon>
        <taxon>Vertebrata</taxon>
        <taxon>Euteleostomi</taxon>
        <taxon>Lepidosauria</taxon>
        <taxon>Squamata</taxon>
        <taxon>Bifurcata</taxon>
        <taxon>Unidentata</taxon>
        <taxon>Episquamata</taxon>
        <taxon>Toxicofera</taxon>
        <taxon>Iguania</taxon>
        <taxon>Phrynosomatidae</taxon>
        <taxon>Phrynosomatinae</taxon>
        <taxon>Phrynosoma</taxon>
    </lineage>
</organism>
<accession>A0ABQ7SS81</accession>
<evidence type="ECO:0000313" key="3">
    <source>
        <dbReference type="Proteomes" id="UP000826234"/>
    </source>
</evidence>
<feature type="compositionally biased region" description="Polar residues" evidence="1">
    <location>
        <begin position="7"/>
        <end position="107"/>
    </location>
</feature>
<feature type="region of interest" description="Disordered" evidence="1">
    <location>
        <begin position="239"/>
        <end position="291"/>
    </location>
</feature>
<feature type="compositionally biased region" description="Polar residues" evidence="1">
    <location>
        <begin position="278"/>
        <end position="291"/>
    </location>
</feature>
<gene>
    <name evidence="2" type="ORF">JD844_020259</name>
</gene>
<evidence type="ECO:0000313" key="2">
    <source>
        <dbReference type="EMBL" id="KAH0620212.1"/>
    </source>
</evidence>
<reference evidence="2 3" key="1">
    <citation type="journal article" date="2022" name="Gigascience">
        <title>A chromosome-level genome assembly and annotation of the desert horned lizard, Phrynosoma platyrhinos, provides insight into chromosomal rearrangements among reptiles.</title>
        <authorList>
            <person name="Koochekian N."/>
            <person name="Ascanio A."/>
            <person name="Farleigh K."/>
            <person name="Card D.C."/>
            <person name="Schield D.R."/>
            <person name="Castoe T.A."/>
            <person name="Jezkova T."/>
        </authorList>
    </citation>
    <scope>NUCLEOTIDE SEQUENCE [LARGE SCALE GENOMIC DNA]</scope>
    <source>
        <strain evidence="2">NK-2021</strain>
    </source>
</reference>
<dbReference type="EMBL" id="JAIPUX010003289">
    <property type="protein sequence ID" value="KAH0620212.1"/>
    <property type="molecule type" value="Genomic_DNA"/>
</dbReference>
<feature type="region of interest" description="Disordered" evidence="1">
    <location>
        <begin position="1"/>
        <end position="173"/>
    </location>
</feature>
<protein>
    <submittedName>
        <fullName evidence="2">Uncharacterized protein</fullName>
    </submittedName>
</protein>
<feature type="region of interest" description="Disordered" evidence="1">
    <location>
        <begin position="369"/>
        <end position="406"/>
    </location>
</feature>
<name>A0ABQ7SS81_PHRPL</name>